<dbReference type="InterPro" id="IPR040442">
    <property type="entry name" value="Pyrv_kinase-like_dom_sf"/>
</dbReference>
<dbReference type="FunFam" id="3.20.20.60:FF:000003">
    <property type="entry name" value="3-methyl-2-oxobutanoate hydroxymethyltransferase"/>
    <property type="match status" value="1"/>
</dbReference>
<dbReference type="InterPro" id="IPR003700">
    <property type="entry name" value="Pantoate_hydroxy_MeTrfase"/>
</dbReference>
<dbReference type="GO" id="GO:0015940">
    <property type="term" value="P:pantothenate biosynthetic process"/>
    <property type="evidence" value="ECO:0007669"/>
    <property type="project" value="InterPro"/>
</dbReference>
<dbReference type="SUPFAM" id="SSF51621">
    <property type="entry name" value="Phosphoenolpyruvate/pyruvate domain"/>
    <property type="match status" value="1"/>
</dbReference>
<gene>
    <name evidence="5" type="primary">panB_19</name>
    <name evidence="5" type="ORF">SDC9_71956</name>
</gene>
<dbReference type="InterPro" id="IPR015813">
    <property type="entry name" value="Pyrv/PenolPyrv_kinase-like_dom"/>
</dbReference>
<evidence type="ECO:0000256" key="1">
    <source>
        <dbReference type="ARBA" id="ARBA00005033"/>
    </source>
</evidence>
<evidence type="ECO:0000256" key="4">
    <source>
        <dbReference type="ARBA" id="ARBA00022679"/>
    </source>
</evidence>
<reference evidence="5" key="1">
    <citation type="submission" date="2019-08" db="EMBL/GenBank/DDBJ databases">
        <authorList>
            <person name="Kucharzyk K."/>
            <person name="Murdoch R.W."/>
            <person name="Higgins S."/>
            <person name="Loffler F."/>
        </authorList>
    </citation>
    <scope>NUCLEOTIDE SEQUENCE</scope>
</reference>
<name>A0A644YA13_9ZZZZ</name>
<dbReference type="PIRSF" id="PIRSF000388">
    <property type="entry name" value="Pantoate_hydroxy_MeTrfase"/>
    <property type="match status" value="1"/>
</dbReference>
<sequence>MERKPITTSTIRQMKVDGRPSTMITAYDYAMARNVDEAGIDMILVGDSVGNVMLGYSSTIPVTMDAMIHHTQAVVRGTKYALVVGDMPFMSYQASEAEGLMNAGRFLKEGGCAAIKLEGGSEVCPLVKKMVTAGIPVMGHIGLTPQSVNQFGGFKVQGKDVAAAQKLLDDAKALEAAGAFSIVLECVPAALAAKVSELISIPTIGIGAGNGCDGQVLVCNDLLGVSNGFTPKFVKKYRDLHQEIVGAVSEYISDVRDRSFPAPEHTFKIDDEVLEKLY</sequence>
<evidence type="ECO:0000256" key="3">
    <source>
        <dbReference type="ARBA" id="ARBA00012618"/>
    </source>
</evidence>
<dbReference type="NCBIfam" id="NF001452">
    <property type="entry name" value="PRK00311.1"/>
    <property type="match status" value="1"/>
</dbReference>
<comment type="caution">
    <text evidence="5">The sequence shown here is derived from an EMBL/GenBank/DDBJ whole genome shotgun (WGS) entry which is preliminary data.</text>
</comment>
<dbReference type="GO" id="GO:0032259">
    <property type="term" value="P:methylation"/>
    <property type="evidence" value="ECO:0007669"/>
    <property type="project" value="UniProtKB-KW"/>
</dbReference>
<dbReference type="Gene3D" id="3.20.20.60">
    <property type="entry name" value="Phosphoenolpyruvate-binding domains"/>
    <property type="match status" value="1"/>
</dbReference>
<accession>A0A644YA13</accession>
<dbReference type="GO" id="GO:0005737">
    <property type="term" value="C:cytoplasm"/>
    <property type="evidence" value="ECO:0007669"/>
    <property type="project" value="TreeGrafter"/>
</dbReference>
<keyword evidence="5" id="KW-0489">Methyltransferase</keyword>
<dbReference type="CDD" id="cd06557">
    <property type="entry name" value="KPHMT-like"/>
    <property type="match status" value="1"/>
</dbReference>
<dbReference type="EMBL" id="VSSQ01004504">
    <property type="protein sequence ID" value="MPM25462.1"/>
    <property type="molecule type" value="Genomic_DNA"/>
</dbReference>
<dbReference type="GO" id="GO:0008168">
    <property type="term" value="F:methyltransferase activity"/>
    <property type="evidence" value="ECO:0007669"/>
    <property type="project" value="UniProtKB-KW"/>
</dbReference>
<evidence type="ECO:0000313" key="5">
    <source>
        <dbReference type="EMBL" id="MPM25462.1"/>
    </source>
</evidence>
<dbReference type="AlphaFoldDB" id="A0A644YA13"/>
<dbReference type="NCBIfam" id="TIGR00222">
    <property type="entry name" value="panB"/>
    <property type="match status" value="1"/>
</dbReference>
<protein>
    <recommendedName>
        <fullName evidence="3">3-methyl-2-oxobutanoate hydroxymethyltransferase</fullName>
        <ecNumber evidence="3">2.1.2.11</ecNumber>
    </recommendedName>
</protein>
<dbReference type="Pfam" id="PF02548">
    <property type="entry name" value="Pantoate_transf"/>
    <property type="match status" value="1"/>
</dbReference>
<comment type="pathway">
    <text evidence="1">Cofactor biosynthesis; (R)-pantothenate biosynthesis; (R)-pantoate from 3-methyl-2-oxobutanoate: step 1/2.</text>
</comment>
<dbReference type="GO" id="GO:0003864">
    <property type="term" value="F:3-methyl-2-oxobutanoate hydroxymethyltransferase activity"/>
    <property type="evidence" value="ECO:0007669"/>
    <property type="project" value="UniProtKB-EC"/>
</dbReference>
<dbReference type="EC" id="2.1.2.11" evidence="3"/>
<dbReference type="PANTHER" id="PTHR20881">
    <property type="entry name" value="3-METHYL-2-OXOBUTANOATE HYDROXYMETHYLTRANSFERASE"/>
    <property type="match status" value="1"/>
</dbReference>
<proteinExistence type="inferred from homology"/>
<dbReference type="HAMAP" id="MF_00156">
    <property type="entry name" value="PanB"/>
    <property type="match status" value="1"/>
</dbReference>
<organism evidence="5">
    <name type="scientific">bioreactor metagenome</name>
    <dbReference type="NCBI Taxonomy" id="1076179"/>
    <lineage>
        <taxon>unclassified sequences</taxon>
        <taxon>metagenomes</taxon>
        <taxon>ecological metagenomes</taxon>
    </lineage>
</organism>
<keyword evidence="4 5" id="KW-0808">Transferase</keyword>
<evidence type="ECO:0000256" key="2">
    <source>
        <dbReference type="ARBA" id="ARBA00008676"/>
    </source>
</evidence>
<dbReference type="GO" id="GO:0000287">
    <property type="term" value="F:magnesium ion binding"/>
    <property type="evidence" value="ECO:0007669"/>
    <property type="project" value="TreeGrafter"/>
</dbReference>
<dbReference type="PANTHER" id="PTHR20881:SF0">
    <property type="entry name" value="3-METHYL-2-OXOBUTANOATE HYDROXYMETHYLTRANSFERASE"/>
    <property type="match status" value="1"/>
</dbReference>
<comment type="similarity">
    <text evidence="2">Belongs to the PanB family.</text>
</comment>